<gene>
    <name evidence="3" type="ORF">CR513_43860</name>
</gene>
<reference evidence="3" key="1">
    <citation type="submission" date="2018-05" db="EMBL/GenBank/DDBJ databases">
        <title>Draft genome of Mucuna pruriens seed.</title>
        <authorList>
            <person name="Nnadi N.E."/>
            <person name="Vos R."/>
            <person name="Hasami M.H."/>
            <person name="Devisetty U.K."/>
            <person name="Aguiy J.C."/>
        </authorList>
    </citation>
    <scope>NUCLEOTIDE SEQUENCE [LARGE SCALE GENOMIC DNA]</scope>
    <source>
        <strain evidence="3">JCA_2017</strain>
    </source>
</reference>
<comment type="caution">
    <text evidence="3">The sequence shown here is derived from an EMBL/GenBank/DDBJ whole genome shotgun (WGS) entry which is preliminary data.</text>
</comment>
<dbReference type="PANTHER" id="PTHR42648">
    <property type="entry name" value="TRANSPOSASE, PUTATIVE-RELATED"/>
    <property type="match status" value="1"/>
</dbReference>
<dbReference type="EMBL" id="QJKJ01009604">
    <property type="protein sequence ID" value="RDX76171.1"/>
    <property type="molecule type" value="Genomic_DNA"/>
</dbReference>
<dbReference type="InterPro" id="IPR054722">
    <property type="entry name" value="PolX-like_BBD"/>
</dbReference>
<evidence type="ECO:0000259" key="2">
    <source>
        <dbReference type="Pfam" id="PF22936"/>
    </source>
</evidence>
<evidence type="ECO:0000313" key="3">
    <source>
        <dbReference type="EMBL" id="RDX76171.1"/>
    </source>
</evidence>
<dbReference type="InterPro" id="IPR039537">
    <property type="entry name" value="Retrotran_Ty1/copia-like"/>
</dbReference>
<dbReference type="Proteomes" id="UP000257109">
    <property type="component" value="Unassembled WGS sequence"/>
</dbReference>
<evidence type="ECO:0000256" key="1">
    <source>
        <dbReference type="ARBA" id="ARBA00022670"/>
    </source>
</evidence>
<evidence type="ECO:0000313" key="4">
    <source>
        <dbReference type="Proteomes" id="UP000257109"/>
    </source>
</evidence>
<organism evidence="3 4">
    <name type="scientific">Mucuna pruriens</name>
    <name type="common">Velvet bean</name>
    <name type="synonym">Dolichos pruriens</name>
    <dbReference type="NCBI Taxonomy" id="157652"/>
    <lineage>
        <taxon>Eukaryota</taxon>
        <taxon>Viridiplantae</taxon>
        <taxon>Streptophyta</taxon>
        <taxon>Embryophyta</taxon>
        <taxon>Tracheophyta</taxon>
        <taxon>Spermatophyta</taxon>
        <taxon>Magnoliopsida</taxon>
        <taxon>eudicotyledons</taxon>
        <taxon>Gunneridae</taxon>
        <taxon>Pentapetalae</taxon>
        <taxon>rosids</taxon>
        <taxon>fabids</taxon>
        <taxon>Fabales</taxon>
        <taxon>Fabaceae</taxon>
        <taxon>Papilionoideae</taxon>
        <taxon>50 kb inversion clade</taxon>
        <taxon>NPAAA clade</taxon>
        <taxon>indigoferoid/millettioid clade</taxon>
        <taxon>Phaseoleae</taxon>
        <taxon>Mucuna</taxon>
    </lineage>
</organism>
<feature type="domain" description="Retrovirus-related Pol polyprotein from transposon TNT 1-94-like beta-barrel" evidence="2">
    <location>
        <begin position="3"/>
        <end position="62"/>
    </location>
</feature>
<dbReference type="SUPFAM" id="SSF53098">
    <property type="entry name" value="Ribonuclease H-like"/>
    <property type="match status" value="1"/>
</dbReference>
<dbReference type="InterPro" id="IPR012337">
    <property type="entry name" value="RNaseH-like_sf"/>
</dbReference>
<sequence length="344" mass="39478">MSSFSYLNEGFHFTVSFGDFSSIEVMGKGYIIIKSKNEFVVTISNVLYVLDLKSNFFLGLKALNQKNIVTRLPLIVALSQVCQDCIVDKQHCSQFPKHKSWRATNVLELIHSNICNPISPSSNGGKLGSTFYRKNLKCYLHLRILKLMLKMRLEKTSKAYVQSCWQSCQCGFWLVILHGGEYCSKEFEIFCAEHDIRRELIIIYAPQQNGVSKRKNRMILNIVRRNLLTQGKVPKIFFLPKVVNWSVDILNRSPMFTIQILTREQNHIIFAFAHVLIKKGRNLVTKLKSVFIGASETSKTYKLCSLCTKKIVTSRDDWNSKQPTQVFLDGNDETKQILASFISK</sequence>
<dbReference type="Pfam" id="PF22936">
    <property type="entry name" value="Pol_BBD"/>
    <property type="match status" value="1"/>
</dbReference>
<accession>A0A371FD06</accession>
<dbReference type="STRING" id="157652.A0A371FD06"/>
<keyword evidence="1" id="KW-0645">Protease</keyword>
<name>A0A371FD06_MUCPR</name>
<proteinExistence type="predicted"/>
<keyword evidence="1" id="KW-0378">Hydrolase</keyword>
<dbReference type="GO" id="GO:0006508">
    <property type="term" value="P:proteolysis"/>
    <property type="evidence" value="ECO:0007669"/>
    <property type="project" value="UniProtKB-KW"/>
</dbReference>
<keyword evidence="4" id="KW-1185">Reference proteome</keyword>
<dbReference type="GO" id="GO:0003676">
    <property type="term" value="F:nucleic acid binding"/>
    <property type="evidence" value="ECO:0007669"/>
    <property type="project" value="InterPro"/>
</dbReference>
<dbReference type="GO" id="GO:0008233">
    <property type="term" value="F:peptidase activity"/>
    <property type="evidence" value="ECO:0007669"/>
    <property type="project" value="UniProtKB-KW"/>
</dbReference>
<protein>
    <recommendedName>
        <fullName evidence="2">Retrovirus-related Pol polyprotein from transposon TNT 1-94-like beta-barrel domain-containing protein</fullName>
    </recommendedName>
</protein>
<dbReference type="PANTHER" id="PTHR42648:SF18">
    <property type="entry name" value="RETROTRANSPOSON, UNCLASSIFIED-LIKE PROTEIN"/>
    <property type="match status" value="1"/>
</dbReference>
<feature type="non-terminal residue" evidence="3">
    <location>
        <position position="1"/>
    </location>
</feature>
<dbReference type="InterPro" id="IPR036397">
    <property type="entry name" value="RNaseH_sf"/>
</dbReference>
<dbReference type="Gene3D" id="3.30.420.10">
    <property type="entry name" value="Ribonuclease H-like superfamily/Ribonuclease H"/>
    <property type="match status" value="1"/>
</dbReference>
<dbReference type="AlphaFoldDB" id="A0A371FD06"/>